<evidence type="ECO:0000313" key="5">
    <source>
        <dbReference type="EMBL" id="OYO17333.1"/>
    </source>
</evidence>
<dbReference type="PRINTS" id="PR00139">
    <property type="entry name" value="ASNGLNASE"/>
</dbReference>
<dbReference type="GO" id="GO:0004067">
    <property type="term" value="F:asparaginase activity"/>
    <property type="evidence" value="ECO:0007669"/>
    <property type="project" value="UniProtKB-UniRule"/>
</dbReference>
<dbReference type="InterPro" id="IPR037152">
    <property type="entry name" value="L-asparaginase_N_sf"/>
</dbReference>
<keyword evidence="2" id="KW-0378">Hydrolase</keyword>
<dbReference type="SMART" id="SM00870">
    <property type="entry name" value="Asparaginase"/>
    <property type="match status" value="1"/>
</dbReference>
<gene>
    <name evidence="5" type="ORF">CGZ93_17180</name>
</gene>
<dbReference type="Proteomes" id="UP000216311">
    <property type="component" value="Unassembled WGS sequence"/>
</dbReference>
<evidence type="ECO:0000259" key="3">
    <source>
        <dbReference type="Pfam" id="PF00710"/>
    </source>
</evidence>
<dbReference type="InterPro" id="IPR004550">
    <property type="entry name" value="AsnASE_II"/>
</dbReference>
<proteinExistence type="inferred from homology"/>
<protein>
    <submittedName>
        <fullName evidence="5">L-asparaginase</fullName>
    </submittedName>
</protein>
<dbReference type="CDD" id="cd08964">
    <property type="entry name" value="L-asparaginase_II"/>
    <property type="match status" value="1"/>
</dbReference>
<dbReference type="AlphaFoldDB" id="A0A255GSE4"/>
<dbReference type="GO" id="GO:0006528">
    <property type="term" value="P:asparagine metabolic process"/>
    <property type="evidence" value="ECO:0007669"/>
    <property type="project" value="InterPro"/>
</dbReference>
<dbReference type="InterPro" id="IPR006034">
    <property type="entry name" value="Asparaginase/glutaminase-like"/>
</dbReference>
<comment type="similarity">
    <text evidence="1">Belongs to the asparaginase 1 family.</text>
</comment>
<feature type="domain" description="Asparaginase/glutaminase C-terminal" evidence="4">
    <location>
        <begin position="199"/>
        <end position="307"/>
    </location>
</feature>
<dbReference type="PIRSF" id="PIRSF001220">
    <property type="entry name" value="L-ASNase_gatD"/>
    <property type="match status" value="1"/>
</dbReference>
<evidence type="ECO:0000313" key="6">
    <source>
        <dbReference type="Proteomes" id="UP000216311"/>
    </source>
</evidence>
<dbReference type="Pfam" id="PF17763">
    <property type="entry name" value="Asparaginase_C"/>
    <property type="match status" value="1"/>
</dbReference>
<dbReference type="EMBL" id="NMVQ01000046">
    <property type="protein sequence ID" value="OYO17333.1"/>
    <property type="molecule type" value="Genomic_DNA"/>
</dbReference>
<accession>A0A255GSE4</accession>
<name>A0A255GSE4_9ACTN</name>
<dbReference type="PROSITE" id="PS51732">
    <property type="entry name" value="ASN_GLN_ASE_3"/>
    <property type="match status" value="1"/>
</dbReference>
<dbReference type="InterPro" id="IPR036152">
    <property type="entry name" value="Asp/glu_Ase-like_sf"/>
</dbReference>
<dbReference type="Pfam" id="PF00710">
    <property type="entry name" value="Asparaginase"/>
    <property type="match status" value="1"/>
</dbReference>
<evidence type="ECO:0000256" key="2">
    <source>
        <dbReference type="ARBA" id="ARBA00022801"/>
    </source>
</evidence>
<dbReference type="Gene3D" id="3.40.50.1170">
    <property type="entry name" value="L-asparaginase, N-terminal domain"/>
    <property type="match status" value="1"/>
</dbReference>
<dbReference type="PANTHER" id="PTHR11707:SF28">
    <property type="entry name" value="60 KDA LYSOPHOSPHOLIPASE"/>
    <property type="match status" value="1"/>
</dbReference>
<organism evidence="5 6">
    <name type="scientific">Enemella dayhoffiae</name>
    <dbReference type="NCBI Taxonomy" id="2016507"/>
    <lineage>
        <taxon>Bacteria</taxon>
        <taxon>Bacillati</taxon>
        <taxon>Actinomycetota</taxon>
        <taxon>Actinomycetes</taxon>
        <taxon>Propionibacteriales</taxon>
        <taxon>Propionibacteriaceae</taxon>
        <taxon>Enemella</taxon>
    </lineage>
</organism>
<dbReference type="SUPFAM" id="SSF53774">
    <property type="entry name" value="Glutaminase/Asparaginase"/>
    <property type="match status" value="1"/>
</dbReference>
<dbReference type="InterPro" id="IPR027474">
    <property type="entry name" value="L-asparaginase_N"/>
</dbReference>
<dbReference type="OrthoDB" id="9788068at2"/>
<evidence type="ECO:0000259" key="4">
    <source>
        <dbReference type="Pfam" id="PF17763"/>
    </source>
</evidence>
<dbReference type="InterPro" id="IPR040919">
    <property type="entry name" value="Asparaginase_C"/>
</dbReference>
<sequence length="321" mass="33112">MTGGSGPGISPRLGADDLVGSLARAAGVGVRPATLQRVGSSSLTPTHLLDALGWAEQQVDDGAVGAVISQGTDTLEETAYFWDLLWDRPQPFLVTAAMRGPEQPGADGPANVLAALTVAADPRARDRGVLTVLDDQVHRARWVRKAHTSLTGAFESTGVGPVAVLAEGTAHWLTVPRRQPPLGLDRVRPPNAAEEWPWVPLIGSHLDDTGRLARAAAEAGAAALVIAGTGAGHVSEAAADALGTLAERIPVVLASRTLAGPVFERTYGYPGAEIDLIGRGLIAAGWLAPLKVRLLVQLLLAGGADRAGMAAEVARRGSLPA</sequence>
<keyword evidence="6" id="KW-1185">Reference proteome</keyword>
<evidence type="ECO:0000256" key="1">
    <source>
        <dbReference type="ARBA" id="ARBA00010518"/>
    </source>
</evidence>
<reference evidence="5 6" key="1">
    <citation type="submission" date="2017-07" db="EMBL/GenBank/DDBJ databases">
        <title>Draft whole genome sequences of clinical Proprionibacteriaceae strains.</title>
        <authorList>
            <person name="Bernier A.-M."/>
            <person name="Bernard K."/>
            <person name="Domingo M.-C."/>
        </authorList>
    </citation>
    <scope>NUCLEOTIDE SEQUENCE [LARGE SCALE GENOMIC DNA]</scope>
    <source>
        <strain evidence="5 6">NML 130396</strain>
    </source>
</reference>
<dbReference type="Gene3D" id="3.40.50.40">
    <property type="match status" value="1"/>
</dbReference>
<dbReference type="InterPro" id="IPR027473">
    <property type="entry name" value="L-asparaginase_C"/>
</dbReference>
<feature type="domain" description="L-asparaginase N-terminal" evidence="3">
    <location>
        <begin position="8"/>
        <end position="173"/>
    </location>
</feature>
<comment type="caution">
    <text evidence="5">The sequence shown here is derived from an EMBL/GenBank/DDBJ whole genome shotgun (WGS) entry which is preliminary data.</text>
</comment>
<dbReference type="PIRSF" id="PIRSF500176">
    <property type="entry name" value="L_ASNase"/>
    <property type="match status" value="1"/>
</dbReference>
<dbReference type="PANTHER" id="PTHR11707">
    <property type="entry name" value="L-ASPARAGINASE"/>
    <property type="match status" value="1"/>
</dbReference>